<evidence type="ECO:0000256" key="10">
    <source>
        <dbReference type="ARBA" id="ARBA00047475"/>
    </source>
</evidence>
<evidence type="ECO:0000256" key="7">
    <source>
        <dbReference type="ARBA" id="ARBA00022729"/>
    </source>
</evidence>
<reference evidence="12 13" key="1">
    <citation type="journal article" date="2017" name="Curr. Biol.">
        <title>Genome architecture and evolution of a unichromosomal asexual nematode.</title>
        <authorList>
            <person name="Fradin H."/>
            <person name="Zegar C."/>
            <person name="Gutwein M."/>
            <person name="Lucas J."/>
            <person name="Kovtun M."/>
            <person name="Corcoran D."/>
            <person name="Baugh L.R."/>
            <person name="Kiontke K."/>
            <person name="Gunsalus K."/>
            <person name="Fitch D.H."/>
            <person name="Piano F."/>
        </authorList>
    </citation>
    <scope>NUCLEOTIDE SEQUENCE [LARGE SCALE GENOMIC DNA]</scope>
    <source>
        <strain evidence="12">PF1309</strain>
    </source>
</reference>
<comment type="catalytic activity">
    <reaction evidence="10">
        <text>glucuronate acceptor + UDP-alpha-D-glucuronate = acceptor beta-D-glucuronoside + UDP + H(+)</text>
        <dbReference type="Rhea" id="RHEA:21032"/>
        <dbReference type="ChEBI" id="CHEBI:15378"/>
        <dbReference type="ChEBI" id="CHEBI:58052"/>
        <dbReference type="ChEBI" id="CHEBI:58223"/>
        <dbReference type="ChEBI" id="CHEBI:132367"/>
        <dbReference type="ChEBI" id="CHEBI:132368"/>
        <dbReference type="EC" id="2.4.1.17"/>
    </reaction>
</comment>
<keyword evidence="9 11" id="KW-0472">Membrane</keyword>
<keyword evidence="5" id="KW-0808">Transferase</keyword>
<dbReference type="FunFam" id="3.40.50.2000:FF:000038">
    <property type="entry name" value="UDP-GlucuronosylTransferase"/>
    <property type="match status" value="1"/>
</dbReference>
<dbReference type="CDD" id="cd03784">
    <property type="entry name" value="GT1_Gtf-like"/>
    <property type="match status" value="1"/>
</dbReference>
<dbReference type="Proteomes" id="UP000218231">
    <property type="component" value="Unassembled WGS sequence"/>
</dbReference>
<dbReference type="SUPFAM" id="SSF53756">
    <property type="entry name" value="UDP-Glycosyltransferase/glycogen phosphorylase"/>
    <property type="match status" value="1"/>
</dbReference>
<keyword evidence="6 11" id="KW-0812">Transmembrane</keyword>
<evidence type="ECO:0000256" key="6">
    <source>
        <dbReference type="ARBA" id="ARBA00022692"/>
    </source>
</evidence>
<dbReference type="PANTHER" id="PTHR48043">
    <property type="entry name" value="EG:EG0003.4 PROTEIN-RELATED"/>
    <property type="match status" value="1"/>
</dbReference>
<evidence type="ECO:0000256" key="4">
    <source>
        <dbReference type="ARBA" id="ARBA00022676"/>
    </source>
</evidence>
<evidence type="ECO:0000256" key="3">
    <source>
        <dbReference type="ARBA" id="ARBA00012544"/>
    </source>
</evidence>
<dbReference type="EC" id="2.4.1.17" evidence="3"/>
<keyword evidence="8 11" id="KW-1133">Transmembrane helix</keyword>
<dbReference type="GO" id="GO:0015020">
    <property type="term" value="F:glucuronosyltransferase activity"/>
    <property type="evidence" value="ECO:0007669"/>
    <property type="project" value="UniProtKB-EC"/>
</dbReference>
<dbReference type="STRING" id="2018661.A0A2A2KBZ3"/>
<evidence type="ECO:0000256" key="9">
    <source>
        <dbReference type="ARBA" id="ARBA00023136"/>
    </source>
</evidence>
<evidence type="ECO:0000313" key="13">
    <source>
        <dbReference type="Proteomes" id="UP000218231"/>
    </source>
</evidence>
<dbReference type="EMBL" id="LIAE01009078">
    <property type="protein sequence ID" value="PAV71339.1"/>
    <property type="molecule type" value="Genomic_DNA"/>
</dbReference>
<dbReference type="OrthoDB" id="5835829at2759"/>
<comment type="caution">
    <text evidence="12">The sequence shown here is derived from an EMBL/GenBank/DDBJ whole genome shotgun (WGS) entry which is preliminary data.</text>
</comment>
<dbReference type="Pfam" id="PF00201">
    <property type="entry name" value="UDPGT"/>
    <property type="match status" value="1"/>
</dbReference>
<dbReference type="InterPro" id="IPR050271">
    <property type="entry name" value="UDP-glycosyltransferase"/>
</dbReference>
<evidence type="ECO:0000256" key="2">
    <source>
        <dbReference type="ARBA" id="ARBA00009995"/>
    </source>
</evidence>
<sequence length="732" mass="82391">MSVETFRLLLYHEKTKMTYKAWMKCYRQNTVGCQIKRKSTAELIHGCLAAHISSENVYFFVRLLDGSIIVNVQRNDMQTRIGNCFQSLKCWTSNTSNNNADIFVRQKLLDQCQPNSPNDNAEHVSLELLDQEVSVDRSIGLGRVVREDSGIVDQNGQPLISDKFLDLNDLLSRISPRNINAYLFVRVLDGLIADGSLEPAITTPISGFFSSSLTSARPIPRIKCINSYKVLVYCPMMYYSHMNFMNSIADILAEAGNDVTVFMPVIDDRYVNKTGLKFVEKVIFKRAEQDLIDIHIQMNGLNNTKAAFNQWGMTSSVISLIPLMIAAMDLPKKIAQSVFNDKSLLEKLEAEKFDLGIAEPVGLTGFALFDHIKIPVTISATSMVQFPIVADAIGEPMSASFVPGHLVAFTDEMSFLERTINIASQTMFYYFLRLLGGFELGAIEDIVGKKEWRELIGKISYSFHHSHPYIDFPRPEMPKTIPIGGITLEKSASVNMTLPEEWDEILSVRETNILISFGTYAKTSDMPDEYKKNFISLFEKFPNTTFIWKYEDPEEELFQGIDNLVLTKWMPQVPLLADPRLSLFIMHGGIGSTIEVAHSGKPAVVIPIQGDQRRNAAALRKHKVALTLHKEDLGDKDKLIDAVVEVLGAEDYQKRAKRLSELLKNRPFSAKELVLKHCNLAAKFGPLVELDSYGKNLGAIRYYLIDVVLLLIFITLLTISLISLCCVYTCVE</sequence>
<evidence type="ECO:0000256" key="11">
    <source>
        <dbReference type="SAM" id="Phobius"/>
    </source>
</evidence>
<dbReference type="Gene3D" id="3.40.50.2000">
    <property type="entry name" value="Glycogen Phosphorylase B"/>
    <property type="match status" value="2"/>
</dbReference>
<feature type="transmembrane region" description="Helical" evidence="11">
    <location>
        <begin position="702"/>
        <end position="731"/>
    </location>
</feature>
<dbReference type="PANTHER" id="PTHR48043:SF23">
    <property type="entry name" value="UDP-GLUCURONOSYLTRANSFERASE"/>
    <property type="match status" value="1"/>
</dbReference>
<dbReference type="AlphaFoldDB" id="A0A2A2KBZ3"/>
<evidence type="ECO:0000256" key="8">
    <source>
        <dbReference type="ARBA" id="ARBA00022989"/>
    </source>
</evidence>
<keyword evidence="4" id="KW-0328">Glycosyltransferase</keyword>
<accession>A0A2A2KBZ3</accession>
<protein>
    <recommendedName>
        <fullName evidence="3">glucuronosyltransferase</fullName>
        <ecNumber evidence="3">2.4.1.17</ecNumber>
    </recommendedName>
</protein>
<dbReference type="InterPro" id="IPR002213">
    <property type="entry name" value="UDP_glucos_trans"/>
</dbReference>
<keyword evidence="7" id="KW-0732">Signal</keyword>
<proteinExistence type="inferred from homology"/>
<comment type="similarity">
    <text evidence="2">Belongs to the UDP-glycosyltransferase family.</text>
</comment>
<comment type="subcellular location">
    <subcellularLocation>
        <location evidence="1">Membrane</location>
        <topology evidence="1">Single-pass membrane protein</topology>
    </subcellularLocation>
</comment>
<evidence type="ECO:0000313" key="12">
    <source>
        <dbReference type="EMBL" id="PAV71339.1"/>
    </source>
</evidence>
<organism evidence="12 13">
    <name type="scientific">Diploscapter pachys</name>
    <dbReference type="NCBI Taxonomy" id="2018661"/>
    <lineage>
        <taxon>Eukaryota</taxon>
        <taxon>Metazoa</taxon>
        <taxon>Ecdysozoa</taxon>
        <taxon>Nematoda</taxon>
        <taxon>Chromadorea</taxon>
        <taxon>Rhabditida</taxon>
        <taxon>Rhabditina</taxon>
        <taxon>Rhabditomorpha</taxon>
        <taxon>Rhabditoidea</taxon>
        <taxon>Rhabditidae</taxon>
        <taxon>Diploscapter</taxon>
    </lineage>
</organism>
<keyword evidence="13" id="KW-1185">Reference proteome</keyword>
<evidence type="ECO:0000256" key="1">
    <source>
        <dbReference type="ARBA" id="ARBA00004167"/>
    </source>
</evidence>
<evidence type="ECO:0000256" key="5">
    <source>
        <dbReference type="ARBA" id="ARBA00022679"/>
    </source>
</evidence>
<dbReference type="GO" id="GO:0016020">
    <property type="term" value="C:membrane"/>
    <property type="evidence" value="ECO:0007669"/>
    <property type="project" value="UniProtKB-SubCell"/>
</dbReference>
<name>A0A2A2KBZ3_9BILA</name>
<gene>
    <name evidence="12" type="ORF">WR25_26987</name>
</gene>